<dbReference type="Proteomes" id="UP000887576">
    <property type="component" value="Unplaced"/>
</dbReference>
<accession>A0AC34Q2Q0</accession>
<organism evidence="1 2">
    <name type="scientific">Panagrolaimus sp. JU765</name>
    <dbReference type="NCBI Taxonomy" id="591449"/>
    <lineage>
        <taxon>Eukaryota</taxon>
        <taxon>Metazoa</taxon>
        <taxon>Ecdysozoa</taxon>
        <taxon>Nematoda</taxon>
        <taxon>Chromadorea</taxon>
        <taxon>Rhabditida</taxon>
        <taxon>Tylenchina</taxon>
        <taxon>Panagrolaimomorpha</taxon>
        <taxon>Panagrolaimoidea</taxon>
        <taxon>Panagrolaimidae</taxon>
        <taxon>Panagrolaimus</taxon>
    </lineage>
</organism>
<name>A0AC34Q2Q0_9BILA</name>
<sequence length="258" mass="29004">MSSPLTLWTHFFKACHLPSAVAATYATNFVRERIQPAMLKDLSKAELKELGVETVGDQLAILKHIKESDGVPPELSDELPSRKIVLNGSSSSSDVMMDDIPPPPSRRGKPAPDRHEVYRVVMPEGRTQRTKAILERHGELRERGLITRGTTGVRVAGKSFERVSNESRVIRKPIATTSRIRSDFDEEGESRRRILPPARPINEAGASRFASAVGIGRDRVRPRISFDENGPVRVVRRVFDDAVREREPVKVIRRVRYV</sequence>
<evidence type="ECO:0000313" key="2">
    <source>
        <dbReference type="WBParaSite" id="JU765_v2.g12393.t1"/>
    </source>
</evidence>
<evidence type="ECO:0000313" key="1">
    <source>
        <dbReference type="Proteomes" id="UP000887576"/>
    </source>
</evidence>
<reference evidence="2" key="1">
    <citation type="submission" date="2022-11" db="UniProtKB">
        <authorList>
            <consortium name="WormBaseParasite"/>
        </authorList>
    </citation>
    <scope>IDENTIFICATION</scope>
</reference>
<proteinExistence type="predicted"/>
<protein>
    <submittedName>
        <fullName evidence="2">SAM domain-containing protein</fullName>
    </submittedName>
</protein>
<dbReference type="WBParaSite" id="JU765_v2.g12393.t1">
    <property type="protein sequence ID" value="JU765_v2.g12393.t1"/>
    <property type="gene ID" value="JU765_v2.g12393"/>
</dbReference>